<comment type="caution">
    <text evidence="1">The sequence shown here is derived from an EMBL/GenBank/DDBJ whole genome shotgun (WGS) entry which is preliminary data.</text>
</comment>
<dbReference type="Gene3D" id="3.30.420.40">
    <property type="match status" value="1"/>
</dbReference>
<dbReference type="SUPFAM" id="SSF53067">
    <property type="entry name" value="Actin-like ATPase domain"/>
    <property type="match status" value="1"/>
</dbReference>
<evidence type="ECO:0008006" key="3">
    <source>
        <dbReference type="Google" id="ProtNLM"/>
    </source>
</evidence>
<dbReference type="InterPro" id="IPR004000">
    <property type="entry name" value="Actin"/>
</dbReference>
<organism evidence="1 2">
    <name type="scientific">Xenoophorus captivus</name>
    <dbReference type="NCBI Taxonomy" id="1517983"/>
    <lineage>
        <taxon>Eukaryota</taxon>
        <taxon>Metazoa</taxon>
        <taxon>Chordata</taxon>
        <taxon>Craniata</taxon>
        <taxon>Vertebrata</taxon>
        <taxon>Euteleostomi</taxon>
        <taxon>Actinopterygii</taxon>
        <taxon>Neopterygii</taxon>
        <taxon>Teleostei</taxon>
        <taxon>Neoteleostei</taxon>
        <taxon>Acanthomorphata</taxon>
        <taxon>Ovalentaria</taxon>
        <taxon>Atherinomorphae</taxon>
        <taxon>Cyprinodontiformes</taxon>
        <taxon>Goodeidae</taxon>
        <taxon>Xenoophorus</taxon>
    </lineage>
</organism>
<protein>
    <recommendedName>
        <fullName evidence="3">Actin-related protein 2</fullName>
    </recommendedName>
</protein>
<accession>A0ABV0SEG1</accession>
<evidence type="ECO:0000313" key="2">
    <source>
        <dbReference type="Proteomes" id="UP001434883"/>
    </source>
</evidence>
<gene>
    <name evidence="1" type="ORF">XENOCAPTIV_010297</name>
</gene>
<dbReference type="Proteomes" id="UP001434883">
    <property type="component" value="Unassembled WGS sequence"/>
</dbReference>
<dbReference type="PANTHER" id="PTHR11937">
    <property type="entry name" value="ACTIN"/>
    <property type="match status" value="1"/>
</dbReference>
<dbReference type="EMBL" id="JAHRIN010077880">
    <property type="protein sequence ID" value="MEQ2218943.1"/>
    <property type="molecule type" value="Genomic_DNA"/>
</dbReference>
<keyword evidence="2" id="KW-1185">Reference proteome</keyword>
<evidence type="ECO:0000313" key="1">
    <source>
        <dbReference type="EMBL" id="MEQ2218943.1"/>
    </source>
</evidence>
<reference evidence="1 2" key="1">
    <citation type="submission" date="2021-06" db="EMBL/GenBank/DDBJ databases">
        <authorList>
            <person name="Palmer J.M."/>
        </authorList>
    </citation>
    <scope>NUCLEOTIDE SEQUENCE [LARGE SCALE GENOMIC DNA]</scope>
    <source>
        <strain evidence="1 2">XC_2019</strain>
        <tissue evidence="1">Muscle</tissue>
    </source>
</reference>
<dbReference type="InterPro" id="IPR043129">
    <property type="entry name" value="ATPase_NBD"/>
</dbReference>
<sequence length="140" mass="16289">FANPDFMQPISDVVDEVIQSCPIDVRRPLYKNIVLSGGSTMFRDFGRRLQRDLKRVVDARLRMSEELSAGRIKILGFMHCSEWKGGRERDKQQTSWCWESNPRRQHGEKMSMSALDLQRWIQMHIISATDILSPLLNRGI</sequence>
<feature type="non-terminal residue" evidence="1">
    <location>
        <position position="1"/>
    </location>
</feature>
<proteinExistence type="predicted"/>
<name>A0ABV0SEG1_9TELE</name>
<dbReference type="Pfam" id="PF00022">
    <property type="entry name" value="Actin"/>
    <property type="match status" value="1"/>
</dbReference>